<dbReference type="Proteomes" id="UP001189429">
    <property type="component" value="Unassembled WGS sequence"/>
</dbReference>
<name>A0ABN9S976_9DINO</name>
<reference evidence="1" key="1">
    <citation type="submission" date="2023-10" db="EMBL/GenBank/DDBJ databases">
        <authorList>
            <person name="Chen Y."/>
            <person name="Shah S."/>
            <person name="Dougan E. K."/>
            <person name="Thang M."/>
            <person name="Chan C."/>
        </authorList>
    </citation>
    <scope>NUCLEOTIDE SEQUENCE [LARGE SCALE GENOMIC DNA]</scope>
</reference>
<proteinExistence type="predicted"/>
<evidence type="ECO:0000313" key="1">
    <source>
        <dbReference type="EMBL" id="CAK0828439.1"/>
    </source>
</evidence>
<accession>A0ABN9S976</accession>
<protein>
    <submittedName>
        <fullName evidence="1">Uncharacterized protein</fullName>
    </submittedName>
</protein>
<feature type="non-terminal residue" evidence="1">
    <location>
        <position position="153"/>
    </location>
</feature>
<sequence length="153" mass="16723">MHAELEVARLLINSMCGLSQCNNSQEFLWKQTGRYSPKIWKQTGRCIPKDTAMHAELEVALLFINSMCGLSQCNNRAGEGPAPGWDAVMEALQALEARHTEARKEVAALRGSLPRPRHCGSLKLRAAGARADASSCSCRDASDQLQHSVESES</sequence>
<keyword evidence="2" id="KW-1185">Reference proteome</keyword>
<evidence type="ECO:0000313" key="2">
    <source>
        <dbReference type="Proteomes" id="UP001189429"/>
    </source>
</evidence>
<comment type="caution">
    <text evidence="1">The sequence shown here is derived from an EMBL/GenBank/DDBJ whole genome shotgun (WGS) entry which is preliminary data.</text>
</comment>
<dbReference type="EMBL" id="CAUYUJ010010036">
    <property type="protein sequence ID" value="CAK0828439.1"/>
    <property type="molecule type" value="Genomic_DNA"/>
</dbReference>
<gene>
    <name evidence="1" type="ORF">PCOR1329_LOCUS27649</name>
</gene>
<organism evidence="1 2">
    <name type="scientific">Prorocentrum cordatum</name>
    <dbReference type="NCBI Taxonomy" id="2364126"/>
    <lineage>
        <taxon>Eukaryota</taxon>
        <taxon>Sar</taxon>
        <taxon>Alveolata</taxon>
        <taxon>Dinophyceae</taxon>
        <taxon>Prorocentrales</taxon>
        <taxon>Prorocentraceae</taxon>
        <taxon>Prorocentrum</taxon>
    </lineage>
</organism>